<evidence type="ECO:0000313" key="2">
    <source>
        <dbReference type="EMBL" id="ESU25969.1"/>
    </source>
</evidence>
<dbReference type="CDD" id="cd08946">
    <property type="entry name" value="SDR_e"/>
    <property type="match status" value="1"/>
</dbReference>
<dbReference type="OrthoDB" id="329806at2"/>
<gene>
    <name evidence="2" type="ORF">FLJC2902T_29820</name>
</gene>
<dbReference type="Gene3D" id="3.40.50.720">
    <property type="entry name" value="NAD(P)-binding Rossmann-like Domain"/>
    <property type="match status" value="1"/>
</dbReference>
<name>V6SHN7_9FLAO</name>
<dbReference type="Proteomes" id="UP000018004">
    <property type="component" value="Unassembled WGS sequence"/>
</dbReference>
<dbReference type="Pfam" id="PF01370">
    <property type="entry name" value="Epimerase"/>
    <property type="match status" value="1"/>
</dbReference>
<dbReference type="PANTHER" id="PTHR43245">
    <property type="entry name" value="BIFUNCTIONAL POLYMYXIN RESISTANCE PROTEIN ARNA"/>
    <property type="match status" value="1"/>
</dbReference>
<protein>
    <recommendedName>
        <fullName evidence="1">NAD-dependent epimerase/dehydratase domain-containing protein</fullName>
    </recommendedName>
</protein>
<dbReference type="RefSeq" id="WP_023580522.1">
    <property type="nucleotide sequence ID" value="NZ_AVGG01000022.1"/>
</dbReference>
<reference evidence="2 3" key="1">
    <citation type="submission" date="2013-08" db="EMBL/GenBank/DDBJ databases">
        <title>Flavobacterium limnosediminis JC2902 genome sequencing.</title>
        <authorList>
            <person name="Lee K."/>
            <person name="Yi H."/>
            <person name="Park S."/>
            <person name="Chun J."/>
        </authorList>
    </citation>
    <scope>NUCLEOTIDE SEQUENCE [LARGE SCALE GENOMIC DNA]</scope>
    <source>
        <strain evidence="2 3">JC2902</strain>
    </source>
</reference>
<keyword evidence="3" id="KW-1185">Reference proteome</keyword>
<accession>V6SHN7</accession>
<organism evidence="2 3">
    <name type="scientific">Flavobacterium limnosediminis JC2902</name>
    <dbReference type="NCBI Taxonomy" id="1341181"/>
    <lineage>
        <taxon>Bacteria</taxon>
        <taxon>Pseudomonadati</taxon>
        <taxon>Bacteroidota</taxon>
        <taxon>Flavobacteriia</taxon>
        <taxon>Flavobacteriales</taxon>
        <taxon>Flavobacteriaceae</taxon>
        <taxon>Flavobacterium</taxon>
    </lineage>
</organism>
<dbReference type="EMBL" id="AVGG01000022">
    <property type="protein sequence ID" value="ESU25969.1"/>
    <property type="molecule type" value="Genomic_DNA"/>
</dbReference>
<dbReference type="eggNOG" id="COG0451">
    <property type="taxonomic scope" value="Bacteria"/>
</dbReference>
<dbReference type="InterPro" id="IPR036291">
    <property type="entry name" value="NAD(P)-bd_dom_sf"/>
</dbReference>
<dbReference type="InterPro" id="IPR050177">
    <property type="entry name" value="Lipid_A_modif_metabolic_enz"/>
</dbReference>
<dbReference type="PATRIC" id="fig|1341181.4.peg.2932"/>
<evidence type="ECO:0000313" key="3">
    <source>
        <dbReference type="Proteomes" id="UP000018004"/>
    </source>
</evidence>
<dbReference type="InterPro" id="IPR001509">
    <property type="entry name" value="Epimerase_deHydtase"/>
</dbReference>
<dbReference type="AlphaFoldDB" id="V6SHN7"/>
<dbReference type="SUPFAM" id="SSF51735">
    <property type="entry name" value="NAD(P)-binding Rossmann-fold domains"/>
    <property type="match status" value="1"/>
</dbReference>
<dbReference type="STRING" id="1341181.FLJC2902T_29820"/>
<proteinExistence type="predicted"/>
<sequence length="280" mass="31464">MKILVTGVYGFLGFHLANFLAEKHEVFGLYHINKREGLSNAVCVFSELSQLNIQPDVVVMCHAAVASGTTVLSENELEIGNVSLTREILNYFPKAKFIYISTVAVYGDSEVILTENTKENPQSTYALSKLKAEQLVQKSPLHAIIRFSSLYGNGMKENTIIPIYCKQALHDGKVSVWGDGTRLQNYIHVRDAVSLIHKIIQNTIEVDFPVLGVSNKEYANVKLAELIGAYTDSEIVFEGSDFSKSVQYNNTISQKAVNWHPKTDLETGIKQFLEWRRKQF</sequence>
<feature type="domain" description="NAD-dependent epimerase/dehydratase" evidence="1">
    <location>
        <begin position="3"/>
        <end position="202"/>
    </location>
</feature>
<evidence type="ECO:0000259" key="1">
    <source>
        <dbReference type="Pfam" id="PF01370"/>
    </source>
</evidence>
<comment type="caution">
    <text evidence="2">The sequence shown here is derived from an EMBL/GenBank/DDBJ whole genome shotgun (WGS) entry which is preliminary data.</text>
</comment>